<dbReference type="AlphaFoldDB" id="A0AAD1D4Q0"/>
<evidence type="ECO:0000313" key="3">
    <source>
        <dbReference type="EMBL" id="RKS85446.1"/>
    </source>
</evidence>
<gene>
    <name evidence="3" type="ORF">DFR51_3364</name>
    <name evidence="2" type="ORF">SmB9_09220</name>
</gene>
<sequence length="381" mass="39620">MTISGQVQWDGSGRISIGPDAPGPLNAITDVPGVQVGHATVIADAPVVARTGITFVQPVPAPSWEQHVFAGYHRYNGFGEVSGLQWLDETGVLNSPIGLTGTFSLGMVRDTVLRLTTLAGPKRRFQIPVIGETNDFLLSDGPAGPLRPEHVEQALANLRTGPVAEGNVGAGTGVVGYLVKGGIGTASKIANTAYGQFTVGALVQTNHGRREDLRFDGLNVGDHIGADKVPFPRLSPDDPYIQLPPFMRPSDAESGSVQIVIATDAPLIPIQCRRLAQRAIVGLGRVGGTGNNGSGDFAIAFATGNLLPGQPTNIIRQLNMIPNEAISPLFAATIAAVESAVLNALIAAETITGRGGNTVWALPADLLADTVARCRGRDSAG</sequence>
<evidence type="ECO:0000313" key="2">
    <source>
        <dbReference type="EMBL" id="BBE33264.1"/>
    </source>
</evidence>
<reference evidence="3 5" key="2">
    <citation type="submission" date="2018-10" db="EMBL/GenBank/DDBJ databases">
        <title>Genomic Encyclopedia of Type Strains, Phase IV (KMG-IV): sequencing the most valuable type-strain genomes for metagenomic binning, comparative biology and taxonomic classification.</title>
        <authorList>
            <person name="Goeker M."/>
        </authorList>
    </citation>
    <scope>NUCLEOTIDE SEQUENCE [LARGE SCALE GENOMIC DNA]</scope>
    <source>
        <strain evidence="3 5">DSM 19791</strain>
    </source>
</reference>
<evidence type="ECO:0000313" key="5">
    <source>
        <dbReference type="Proteomes" id="UP000276029"/>
    </source>
</evidence>
<evidence type="ECO:0000256" key="1">
    <source>
        <dbReference type="ARBA" id="ARBA00007068"/>
    </source>
</evidence>
<dbReference type="PANTHER" id="PTHR36512">
    <property type="entry name" value="D-AMINOPEPTIDASE"/>
    <property type="match status" value="1"/>
</dbReference>
<comment type="similarity">
    <text evidence="1">Belongs to the peptidase S58 family.</text>
</comment>
<name>A0AAD1D4Q0_SPHMI</name>
<dbReference type="EMBL" id="AP018711">
    <property type="protein sequence ID" value="BBE33264.1"/>
    <property type="molecule type" value="Genomic_DNA"/>
</dbReference>
<keyword evidence="5" id="KW-1185">Reference proteome</keyword>
<dbReference type="Gene3D" id="3.60.70.12">
    <property type="entry name" value="L-amino peptidase D-ALA esterase/amidase"/>
    <property type="match status" value="1"/>
</dbReference>
<dbReference type="InterPro" id="IPR016117">
    <property type="entry name" value="ArgJ-like_dom_sf"/>
</dbReference>
<dbReference type="Pfam" id="PF03576">
    <property type="entry name" value="Peptidase_S58"/>
    <property type="match status" value="1"/>
</dbReference>
<dbReference type="RefSeq" id="WP_197723685.1">
    <property type="nucleotide sequence ID" value="NZ_AP018711.1"/>
</dbReference>
<organism evidence="2 4">
    <name type="scientific">Sphingosinicella microcystinivorans</name>
    <dbReference type="NCBI Taxonomy" id="335406"/>
    <lineage>
        <taxon>Bacteria</taxon>
        <taxon>Pseudomonadati</taxon>
        <taxon>Pseudomonadota</taxon>
        <taxon>Alphaproteobacteria</taxon>
        <taxon>Sphingomonadales</taxon>
        <taxon>Sphingosinicellaceae</taxon>
        <taxon>Sphingosinicella</taxon>
    </lineage>
</organism>
<accession>A0AAD1D4Q0</accession>
<dbReference type="PANTHER" id="PTHR36512:SF3">
    <property type="entry name" value="BLR5678 PROTEIN"/>
    <property type="match status" value="1"/>
</dbReference>
<dbReference type="KEGG" id="smic:SmB9_09220"/>
<proteinExistence type="inferred from homology"/>
<dbReference type="EMBL" id="RBWX01000011">
    <property type="protein sequence ID" value="RKS85446.1"/>
    <property type="molecule type" value="Genomic_DNA"/>
</dbReference>
<evidence type="ECO:0000313" key="4">
    <source>
        <dbReference type="Proteomes" id="UP000275727"/>
    </source>
</evidence>
<protein>
    <submittedName>
        <fullName evidence="2">D-aminopeptidase</fullName>
    </submittedName>
    <submittedName>
        <fullName evidence="3">L-aminopeptidase DmpA</fullName>
    </submittedName>
</protein>
<dbReference type="GO" id="GO:0004177">
    <property type="term" value="F:aminopeptidase activity"/>
    <property type="evidence" value="ECO:0007669"/>
    <property type="project" value="TreeGrafter"/>
</dbReference>
<dbReference type="SUPFAM" id="SSF56266">
    <property type="entry name" value="DmpA/ArgJ-like"/>
    <property type="match status" value="1"/>
</dbReference>
<dbReference type="Proteomes" id="UP000276029">
    <property type="component" value="Unassembled WGS sequence"/>
</dbReference>
<dbReference type="InterPro" id="IPR005321">
    <property type="entry name" value="Peptidase_S58_DmpA"/>
</dbReference>
<dbReference type="Proteomes" id="UP000275727">
    <property type="component" value="Chromosome"/>
</dbReference>
<reference evidence="2 4" key="1">
    <citation type="submission" date="2018-06" db="EMBL/GenBank/DDBJ databases">
        <title>Complete Genome Sequence of the Microcystin-Degrading Bacterium Sphingosinicella microcystinivorans Strain B-9.</title>
        <authorList>
            <person name="Jin H."/>
            <person name="Nishizawa T."/>
            <person name="Guo Y."/>
            <person name="Nishizawa A."/>
            <person name="Park H."/>
            <person name="Kato H."/>
            <person name="Tsuji K."/>
            <person name="Harada K."/>
        </authorList>
    </citation>
    <scope>NUCLEOTIDE SEQUENCE [LARGE SCALE GENOMIC DNA]</scope>
    <source>
        <strain evidence="2 4">B9</strain>
    </source>
</reference>